<dbReference type="Proteomes" id="UP000887574">
    <property type="component" value="Unplaced"/>
</dbReference>
<feature type="region of interest" description="Disordered" evidence="1">
    <location>
        <begin position="1"/>
        <end position="23"/>
    </location>
</feature>
<evidence type="ECO:0000313" key="3">
    <source>
        <dbReference type="WBParaSite" id="jg3162"/>
    </source>
</evidence>
<proteinExistence type="predicted"/>
<dbReference type="AlphaFoldDB" id="A0A915E7H2"/>
<sequence length="201" mass="23393">MQEDPPEKSHEQNVWCASTDGEQDRQVEELDLIDPKKKDRSQNFWCAGTDDEQDRQVKELDLIARLRVTPIHEIPEVPEGEIVFESKCHFEIVNKISGRILLKPDDFKFDCFGGCFEKHFKVWINGLNEEGAETKLYENWIDRDTEITVSDHRNRVTCLAWNNVSNLLVTAGIDFESSKEFLIYTTFVKDGIRRAKMLRNA</sequence>
<protein>
    <submittedName>
        <fullName evidence="3">Uncharacterized protein</fullName>
    </submittedName>
</protein>
<reference evidence="3" key="1">
    <citation type="submission" date="2022-11" db="UniProtKB">
        <authorList>
            <consortium name="WormBaseParasite"/>
        </authorList>
    </citation>
    <scope>IDENTIFICATION</scope>
</reference>
<evidence type="ECO:0000256" key="1">
    <source>
        <dbReference type="SAM" id="MobiDB-lite"/>
    </source>
</evidence>
<accession>A0A915E7H2</accession>
<evidence type="ECO:0000313" key="2">
    <source>
        <dbReference type="Proteomes" id="UP000887574"/>
    </source>
</evidence>
<organism evidence="2 3">
    <name type="scientific">Ditylenchus dipsaci</name>
    <dbReference type="NCBI Taxonomy" id="166011"/>
    <lineage>
        <taxon>Eukaryota</taxon>
        <taxon>Metazoa</taxon>
        <taxon>Ecdysozoa</taxon>
        <taxon>Nematoda</taxon>
        <taxon>Chromadorea</taxon>
        <taxon>Rhabditida</taxon>
        <taxon>Tylenchina</taxon>
        <taxon>Tylenchomorpha</taxon>
        <taxon>Sphaerularioidea</taxon>
        <taxon>Anguinidae</taxon>
        <taxon>Anguininae</taxon>
        <taxon>Ditylenchus</taxon>
    </lineage>
</organism>
<keyword evidence="2" id="KW-1185">Reference proteome</keyword>
<name>A0A915E7H2_9BILA</name>
<feature type="compositionally biased region" description="Basic and acidic residues" evidence="1">
    <location>
        <begin position="1"/>
        <end position="11"/>
    </location>
</feature>
<dbReference type="WBParaSite" id="jg3162">
    <property type="protein sequence ID" value="jg3162"/>
    <property type="gene ID" value="jg3162"/>
</dbReference>